<dbReference type="Gene3D" id="3.40.50.1820">
    <property type="entry name" value="alpha/beta hydrolase"/>
    <property type="match status" value="1"/>
</dbReference>
<keyword evidence="2" id="KW-0378">Hydrolase</keyword>
<sequence length="296" mass="32494">MVSQRYEDGWWQSTDGLKLHYRDYPGGADAKADGRPPILCIPGLTRNARDFEALAERLSPEWRVICVDLRGRGESPQSPDSASYTPPTYVLDIGALYVALGIDKAVLLGTSLGGLIAMLMALTTPERLAGVLLNDIGPVIDPAGISRIRSYVGKSASWPTWLHAARALAETERDVFPRYMLEDWLLLAKRRCRLTSAGRIVFDYDMRIAEPIRQVTEDAPAPDLWPAFSALRGRPLALVRGGRSDLLSAKLADEMVSRLPGLDLTTVPDVGHAPTLDEPEAVAAIDRLLDRVRSAR</sequence>
<dbReference type="EMBL" id="CP115174">
    <property type="protein sequence ID" value="WBO22060.1"/>
    <property type="molecule type" value="Genomic_DNA"/>
</dbReference>
<dbReference type="RefSeq" id="WP_270076708.1">
    <property type="nucleotide sequence ID" value="NZ_CP115174.1"/>
</dbReference>
<feature type="domain" description="AB hydrolase-1" evidence="1">
    <location>
        <begin position="38"/>
        <end position="284"/>
    </location>
</feature>
<keyword evidence="3" id="KW-1185">Reference proteome</keyword>
<evidence type="ECO:0000313" key="3">
    <source>
        <dbReference type="Proteomes" id="UP001210865"/>
    </source>
</evidence>
<evidence type="ECO:0000259" key="1">
    <source>
        <dbReference type="Pfam" id="PF12697"/>
    </source>
</evidence>
<dbReference type="PANTHER" id="PTHR43798:SF33">
    <property type="entry name" value="HYDROLASE, PUTATIVE (AFU_ORTHOLOGUE AFUA_2G14860)-RELATED"/>
    <property type="match status" value="1"/>
</dbReference>
<proteinExistence type="predicted"/>
<dbReference type="SUPFAM" id="SSF53474">
    <property type="entry name" value="alpha/beta-Hydrolases"/>
    <property type="match status" value="1"/>
</dbReference>
<dbReference type="GO" id="GO:0016787">
    <property type="term" value="F:hydrolase activity"/>
    <property type="evidence" value="ECO:0007669"/>
    <property type="project" value="UniProtKB-KW"/>
</dbReference>
<dbReference type="Proteomes" id="UP001210865">
    <property type="component" value="Chromosome"/>
</dbReference>
<dbReference type="InterPro" id="IPR050266">
    <property type="entry name" value="AB_hydrolase_sf"/>
</dbReference>
<dbReference type="Pfam" id="PF12697">
    <property type="entry name" value="Abhydrolase_6"/>
    <property type="match status" value="1"/>
</dbReference>
<reference evidence="2 3" key="1">
    <citation type="submission" date="2022-12" db="EMBL/GenBank/DDBJ databases">
        <title>Sphingomonas abieness sp. nov., an endophytic bacterium isolated from Abies koreana.</title>
        <authorList>
            <person name="Jiang L."/>
            <person name="Lee J."/>
        </authorList>
    </citation>
    <scope>NUCLEOTIDE SEQUENCE [LARGE SCALE GENOMIC DNA]</scope>
    <source>
        <strain evidence="3">PAMB 00755</strain>
    </source>
</reference>
<dbReference type="InterPro" id="IPR000073">
    <property type="entry name" value="AB_hydrolase_1"/>
</dbReference>
<dbReference type="PANTHER" id="PTHR43798">
    <property type="entry name" value="MONOACYLGLYCEROL LIPASE"/>
    <property type="match status" value="1"/>
</dbReference>
<accession>A0ABY7NKJ8</accession>
<organism evidence="2 3">
    <name type="scientific">Sphingomonas abietis</name>
    <dbReference type="NCBI Taxonomy" id="3012344"/>
    <lineage>
        <taxon>Bacteria</taxon>
        <taxon>Pseudomonadati</taxon>
        <taxon>Pseudomonadota</taxon>
        <taxon>Alphaproteobacteria</taxon>
        <taxon>Sphingomonadales</taxon>
        <taxon>Sphingomonadaceae</taxon>
        <taxon>Sphingomonas</taxon>
    </lineage>
</organism>
<dbReference type="PRINTS" id="PR00111">
    <property type="entry name" value="ABHYDROLASE"/>
</dbReference>
<gene>
    <name evidence="2" type="ORF">PBT88_18165</name>
</gene>
<name>A0ABY7NKJ8_9SPHN</name>
<dbReference type="InterPro" id="IPR029058">
    <property type="entry name" value="AB_hydrolase_fold"/>
</dbReference>
<protein>
    <submittedName>
        <fullName evidence="2">Alpha/beta hydrolase</fullName>
    </submittedName>
</protein>
<evidence type="ECO:0000313" key="2">
    <source>
        <dbReference type="EMBL" id="WBO22060.1"/>
    </source>
</evidence>